<evidence type="ECO:0000256" key="1">
    <source>
        <dbReference type="SAM" id="MobiDB-lite"/>
    </source>
</evidence>
<dbReference type="AlphaFoldDB" id="A0A640V011"/>
<comment type="caution">
    <text evidence="2">The sequence shown here is derived from an EMBL/GenBank/DDBJ whole genome shotgun (WGS) entry which is preliminary data.</text>
</comment>
<accession>A0A640V011</accession>
<proteinExistence type="predicted"/>
<feature type="region of interest" description="Disordered" evidence="1">
    <location>
        <begin position="1"/>
        <end position="29"/>
    </location>
</feature>
<gene>
    <name evidence="2" type="ORF">Stube_61920</name>
</gene>
<name>A0A640V011_9ACTN</name>
<sequence>MTGNGTADAWRKLGGSPVPDRGSSRVDLGSTWQSQEKWDFARFESCKQPGCPRAIEAYAAAVSRGNGRAAGTAERTAVGLPPRLAHTAAAAGISPPAFLATRIHARKLLRFRPVHRAIHRDRDRNRPQHPLISHHHPARISGLRDIP</sequence>
<dbReference type="EMBL" id="BLIR01000003">
    <property type="protein sequence ID" value="GFE41519.1"/>
    <property type="molecule type" value="Genomic_DNA"/>
</dbReference>
<keyword evidence="3" id="KW-1185">Reference proteome</keyword>
<protein>
    <submittedName>
        <fullName evidence="2">Uncharacterized protein</fullName>
    </submittedName>
</protein>
<organism evidence="2 3">
    <name type="scientific">Streptomyces tubercidicus</name>
    <dbReference type="NCBI Taxonomy" id="47759"/>
    <lineage>
        <taxon>Bacteria</taxon>
        <taxon>Bacillati</taxon>
        <taxon>Actinomycetota</taxon>
        <taxon>Actinomycetes</taxon>
        <taxon>Kitasatosporales</taxon>
        <taxon>Streptomycetaceae</taxon>
        <taxon>Streptomyces</taxon>
    </lineage>
</organism>
<evidence type="ECO:0000313" key="2">
    <source>
        <dbReference type="EMBL" id="GFE41519.1"/>
    </source>
</evidence>
<dbReference type="Proteomes" id="UP000431826">
    <property type="component" value="Unassembled WGS sequence"/>
</dbReference>
<evidence type="ECO:0000313" key="3">
    <source>
        <dbReference type="Proteomes" id="UP000431826"/>
    </source>
</evidence>
<reference evidence="2 3" key="1">
    <citation type="submission" date="2019-12" db="EMBL/GenBank/DDBJ databases">
        <title>Whole genome shotgun sequence of Streptomyces tubercidicus NBRC 13090.</title>
        <authorList>
            <person name="Ichikawa N."/>
            <person name="Kimura A."/>
            <person name="Kitahashi Y."/>
            <person name="Komaki H."/>
            <person name="Tamura T."/>
        </authorList>
    </citation>
    <scope>NUCLEOTIDE SEQUENCE [LARGE SCALE GENOMIC DNA]</scope>
    <source>
        <strain evidence="2 3">NBRC 13090</strain>
    </source>
</reference>
<feature type="region of interest" description="Disordered" evidence="1">
    <location>
        <begin position="119"/>
        <end position="147"/>
    </location>
</feature>